<feature type="transmembrane region" description="Helical" evidence="7">
    <location>
        <begin position="20"/>
        <end position="38"/>
    </location>
</feature>
<evidence type="ECO:0000256" key="3">
    <source>
        <dbReference type="ARBA" id="ARBA00022729"/>
    </source>
</evidence>
<evidence type="ECO:0000313" key="8">
    <source>
        <dbReference type="Proteomes" id="UP000694888"/>
    </source>
</evidence>
<protein>
    <submittedName>
        <fullName evidence="9">All-trans-retinol 13,14-reductase</fullName>
    </submittedName>
</protein>
<dbReference type="InterPro" id="IPR052206">
    <property type="entry name" value="Retinol_saturase"/>
</dbReference>
<keyword evidence="8" id="KW-1185">Reference proteome</keyword>
<reference evidence="9" key="1">
    <citation type="submission" date="2025-08" db="UniProtKB">
        <authorList>
            <consortium name="RefSeq"/>
        </authorList>
    </citation>
    <scope>IDENTIFICATION</scope>
</reference>
<evidence type="ECO:0000256" key="7">
    <source>
        <dbReference type="SAM" id="Phobius"/>
    </source>
</evidence>
<gene>
    <name evidence="9" type="primary">LOC101863939</name>
</gene>
<proteinExistence type="inferred from homology"/>
<accession>A0ABM0JAH2</accession>
<keyword evidence="3" id="KW-0732">Signal</keyword>
<evidence type="ECO:0000313" key="9">
    <source>
        <dbReference type="RefSeq" id="XP_005089177.1"/>
    </source>
</evidence>
<dbReference type="SUPFAM" id="SSF51905">
    <property type="entry name" value="FAD/NAD(P)-binding domain"/>
    <property type="match status" value="1"/>
</dbReference>
<evidence type="ECO:0000256" key="1">
    <source>
        <dbReference type="ARBA" id="ARBA00005855"/>
    </source>
</evidence>
<dbReference type="PANTHER" id="PTHR46091">
    <property type="entry name" value="BLR7054 PROTEIN"/>
    <property type="match status" value="1"/>
</dbReference>
<keyword evidence="2" id="KW-0285">Flavoprotein</keyword>
<dbReference type="Pfam" id="PF13450">
    <property type="entry name" value="NAD_binding_8"/>
    <property type="match status" value="1"/>
</dbReference>
<dbReference type="RefSeq" id="XP_005089177.1">
    <property type="nucleotide sequence ID" value="XM_005089120.3"/>
</dbReference>
<sequence>MSIDIGMRDVFDFLLSHPSILIVGFLLYVFVFFLSVFFRGQKAGKNPFATDYRRPPEPFVHDTKARDAVLKQKFKTSKVPEKLDAIVIGSGIGGLTTGVLLSRVGKKVLVLEQHDQAGGCCHSFVEKGFEFDTGIHYIGNVHEGSDNKSLLDQLTGGQLRWNKMDDAFDTVAIGPPSKAKMYKMVSGKERYIQNLKDMFPKDTEAIDQYINLIYDASKSFLGIVMLKAMPKLLVRFLVMSGLYKLVFACWRKGYTEKTLQEVLDGLTSNKELKVVLSYICGDYGVVPKDVPFLMHSVLITHYISGAYYPVAGTSEIAFYMCDVIQKHGGRVLVQAPVTNILCNDKGRAVGVRVGGKSEVDLHARYIISDAGAVNTFKTLLPQEIAQKSCIYPLIEKIGPSFSFITAFMGVEGTSKELNLPAGNYWLYNTLDINKTLSEFLSLKAEDLEDAEIPFGYISVPSAKDPEYEAKYPGKSSVLVITLANWEWFKEWKDEKLRHRGERYEGIKDVIGRRLWQQCVDIFPQLEGKRVYMEVGTPVTNSHYLACPEGEMYGLDQGKARFTADVASKLRPDTDIPGLYLTGQDTMTCGFSSALMMGLICASQILHRNLYNDLQNMKKKLYPRTPSTKTDQMKKNE</sequence>
<keyword evidence="6" id="KW-0520">NAD</keyword>
<organism evidence="8 9">
    <name type="scientific">Aplysia californica</name>
    <name type="common">California sea hare</name>
    <dbReference type="NCBI Taxonomy" id="6500"/>
    <lineage>
        <taxon>Eukaryota</taxon>
        <taxon>Metazoa</taxon>
        <taxon>Spiralia</taxon>
        <taxon>Lophotrochozoa</taxon>
        <taxon>Mollusca</taxon>
        <taxon>Gastropoda</taxon>
        <taxon>Heterobranchia</taxon>
        <taxon>Euthyneura</taxon>
        <taxon>Tectipleura</taxon>
        <taxon>Aplysiida</taxon>
        <taxon>Aplysioidea</taxon>
        <taxon>Aplysiidae</taxon>
        <taxon>Aplysia</taxon>
    </lineage>
</organism>
<keyword evidence="7" id="KW-1133">Transmembrane helix</keyword>
<name>A0ABM0JAH2_APLCA</name>
<keyword evidence="4" id="KW-0274">FAD</keyword>
<evidence type="ECO:0000256" key="5">
    <source>
        <dbReference type="ARBA" id="ARBA00022857"/>
    </source>
</evidence>
<dbReference type="Proteomes" id="UP000694888">
    <property type="component" value="Unplaced"/>
</dbReference>
<dbReference type="Gene3D" id="3.50.50.60">
    <property type="entry name" value="FAD/NAD(P)-binding domain"/>
    <property type="match status" value="2"/>
</dbReference>
<evidence type="ECO:0000256" key="4">
    <source>
        <dbReference type="ARBA" id="ARBA00022827"/>
    </source>
</evidence>
<keyword evidence="7" id="KW-0812">Transmembrane</keyword>
<evidence type="ECO:0000256" key="2">
    <source>
        <dbReference type="ARBA" id="ARBA00022630"/>
    </source>
</evidence>
<dbReference type="PANTHER" id="PTHR46091:SF3">
    <property type="entry name" value="AMINE OXIDASE DOMAIN-CONTAINING PROTEIN"/>
    <property type="match status" value="1"/>
</dbReference>
<dbReference type="InterPro" id="IPR036188">
    <property type="entry name" value="FAD/NAD-bd_sf"/>
</dbReference>
<comment type="similarity">
    <text evidence="1">Belongs to the carotenoid/retinoid oxidoreductase family. CrtISO subfamily.</text>
</comment>
<keyword evidence="5" id="KW-0521">NADP</keyword>
<keyword evidence="7" id="KW-0472">Membrane</keyword>
<evidence type="ECO:0000256" key="6">
    <source>
        <dbReference type="ARBA" id="ARBA00023027"/>
    </source>
</evidence>
<dbReference type="GeneID" id="101863939"/>